<keyword evidence="2" id="KW-1185">Reference proteome</keyword>
<accession>A0A9N9PE20</accession>
<dbReference type="AlphaFoldDB" id="A0A9N9PE20"/>
<name>A0A9N9PE20_9GLOM</name>
<dbReference type="OrthoDB" id="2435679at2759"/>
<evidence type="ECO:0000313" key="1">
    <source>
        <dbReference type="EMBL" id="CAG8811473.1"/>
    </source>
</evidence>
<organism evidence="1 2">
    <name type="scientific">Cetraspora pellucida</name>
    <dbReference type="NCBI Taxonomy" id="1433469"/>
    <lineage>
        <taxon>Eukaryota</taxon>
        <taxon>Fungi</taxon>
        <taxon>Fungi incertae sedis</taxon>
        <taxon>Mucoromycota</taxon>
        <taxon>Glomeromycotina</taxon>
        <taxon>Glomeromycetes</taxon>
        <taxon>Diversisporales</taxon>
        <taxon>Gigasporaceae</taxon>
        <taxon>Cetraspora</taxon>
    </lineage>
</organism>
<proteinExistence type="predicted"/>
<evidence type="ECO:0000313" key="2">
    <source>
        <dbReference type="Proteomes" id="UP000789759"/>
    </source>
</evidence>
<gene>
    <name evidence="1" type="ORF">CPELLU_LOCUS18700</name>
</gene>
<reference evidence="1" key="1">
    <citation type="submission" date="2021-06" db="EMBL/GenBank/DDBJ databases">
        <authorList>
            <person name="Kallberg Y."/>
            <person name="Tangrot J."/>
            <person name="Rosling A."/>
        </authorList>
    </citation>
    <scope>NUCLEOTIDE SEQUENCE</scope>
    <source>
        <strain evidence="1">FL966</strain>
    </source>
</reference>
<sequence length="111" mass="13322">MSLIENYNFAQYELEHFMYNTEHKSQPLASITSSINNSEDTATSFKKRYSKLFLEGLFEENKRKTWLYKNNDSNTTNLWCHLEHYHPDSDSRSKEEPFEFIQLAFKKLLNK</sequence>
<dbReference type="Proteomes" id="UP000789759">
    <property type="component" value="Unassembled WGS sequence"/>
</dbReference>
<protein>
    <submittedName>
        <fullName evidence="1">12256_t:CDS:1</fullName>
    </submittedName>
</protein>
<comment type="caution">
    <text evidence="1">The sequence shown here is derived from an EMBL/GenBank/DDBJ whole genome shotgun (WGS) entry which is preliminary data.</text>
</comment>
<dbReference type="EMBL" id="CAJVQA010038883">
    <property type="protein sequence ID" value="CAG8811473.1"/>
    <property type="molecule type" value="Genomic_DNA"/>
</dbReference>